<dbReference type="Proteomes" id="UP000323000">
    <property type="component" value="Chromosome 6"/>
</dbReference>
<dbReference type="OrthoDB" id="929597at2759"/>
<comment type="caution">
    <text evidence="10">The sequence shown here is derived from an EMBL/GenBank/DDBJ whole genome shotgun (WGS) entry which is preliminary data.</text>
</comment>
<dbReference type="GO" id="GO:0005737">
    <property type="term" value="C:cytoplasm"/>
    <property type="evidence" value="ECO:0007669"/>
    <property type="project" value="TreeGrafter"/>
</dbReference>
<keyword evidence="4" id="KW-0378">Hydrolase</keyword>
<evidence type="ECO:0000259" key="9">
    <source>
        <dbReference type="Pfam" id="PF23598"/>
    </source>
</evidence>
<dbReference type="InterPro" id="IPR017853">
    <property type="entry name" value="GH"/>
</dbReference>
<accession>A0A5C7HT62</accession>
<dbReference type="InterPro" id="IPR003591">
    <property type="entry name" value="Leu-rich_rpt_typical-subtyp"/>
</dbReference>
<dbReference type="InterPro" id="IPR001611">
    <property type="entry name" value="Leu-rich_rpt"/>
</dbReference>
<feature type="domain" description="Glycoside hydrolase family 31 TIM barrel" evidence="7">
    <location>
        <begin position="664"/>
        <end position="756"/>
    </location>
</feature>
<dbReference type="SUPFAM" id="SSF51445">
    <property type="entry name" value="(Trans)glycosidases"/>
    <property type="match status" value="1"/>
</dbReference>
<keyword evidence="4" id="KW-0326">Glycosidase</keyword>
<dbReference type="GO" id="GO:0004553">
    <property type="term" value="F:hydrolase activity, hydrolyzing O-glycosyl compounds"/>
    <property type="evidence" value="ECO:0007669"/>
    <property type="project" value="InterPro"/>
</dbReference>
<evidence type="ECO:0000256" key="2">
    <source>
        <dbReference type="ARBA" id="ARBA00022614"/>
    </source>
</evidence>
<dbReference type="GO" id="GO:0005975">
    <property type="term" value="P:carbohydrate metabolic process"/>
    <property type="evidence" value="ECO:0007669"/>
    <property type="project" value="InterPro"/>
</dbReference>
<dbReference type="Gene3D" id="3.80.10.10">
    <property type="entry name" value="Ribonuclease Inhibitor"/>
    <property type="match status" value="3"/>
</dbReference>
<dbReference type="Pfam" id="PF01055">
    <property type="entry name" value="Glyco_hydro_31_2nd"/>
    <property type="match status" value="1"/>
</dbReference>
<gene>
    <name evidence="10" type="ORF">EZV62_014860</name>
</gene>
<evidence type="ECO:0000256" key="1">
    <source>
        <dbReference type="ARBA" id="ARBA00007806"/>
    </source>
</evidence>
<sequence>MPNSNVEELWRGVQQLDNLKRIDLRESRHLIRLPDLSGAQNLERLWLDECTSLSEIPSSIQHLNKLESLNLFKCKSLTSIPDCSSLKSLKRLDLHKCSKLKRLPELPKNLETLELSECESLVEIPSSFKNLNKVEHLDFSFCKSLTTIPDLSGLNSLNQLSICGCRNLKMLNEVPKHITRLSLAGAPIEELPPSLEDLNSLSYLVLSGCSMLKSLPSSVGNWKSLETLCLDNCSKIDKLPDNIGTLESLYHINARGTAIREVPQSISCLKRLDHLDFSGRKGEDGEGLLLPPLLGLDNLKYLDLSDCGITALPETLGCLTSLETLHLDRNNFESIPGSIINLSKLHTLNFSYCKMLRGLPELPAGICIKAVNCTSLQELSFFKFKNEQFQLEASFINCFKLDRTILNKVVKDTLQKRNYQQVYNGVSPSIYMKYPGSEIPEWFSYQSNGSFIDVELPPPWLDYNFLCFALCIVVANPDLDYQCDHDRDNDYRSSKVNYECHIKSKDGDRLVGTIKLRGYPNSMFTEHHFTPDHIRSNHVIIGSGYHISRDLCDNQLSFRFSEVLKPKYGFISRNLMDEKELYVDKNIEECGVHLMFGQHLESSDESEEEDESHLEESDEEDESRFEESDVKVGQTIWCSGENWEERFRSHSDTRPYGPQSISFDVTMPRDALHLANVEHRELHNVYRYYFHMATADGLVKRENGRDRPFVLSRAFFAGSQRHVAVWTGDNSADWDQLRVSVLMILTLGLIGLSFSGVLTLVAFLAILILNYRFTGINLVLTIISSGSMLIMTPKDENPGYLGRISS</sequence>
<dbReference type="PANTHER" id="PTHR48051:SF1">
    <property type="entry name" value="RAS SUPPRESSOR PROTEIN 1"/>
    <property type="match status" value="1"/>
</dbReference>
<keyword evidence="6" id="KW-0472">Membrane</keyword>
<evidence type="ECO:0000256" key="5">
    <source>
        <dbReference type="SAM" id="MobiDB-lite"/>
    </source>
</evidence>
<dbReference type="PROSITE" id="PS51450">
    <property type="entry name" value="LRR"/>
    <property type="match status" value="1"/>
</dbReference>
<evidence type="ECO:0000259" key="7">
    <source>
        <dbReference type="Pfam" id="PF01055"/>
    </source>
</evidence>
<dbReference type="AlphaFoldDB" id="A0A5C7HT62"/>
<evidence type="ECO:0000313" key="11">
    <source>
        <dbReference type="Proteomes" id="UP000323000"/>
    </source>
</evidence>
<dbReference type="InterPro" id="IPR050216">
    <property type="entry name" value="LRR_domain-containing"/>
</dbReference>
<dbReference type="SUPFAM" id="SSF52058">
    <property type="entry name" value="L domain-like"/>
    <property type="match status" value="2"/>
</dbReference>
<evidence type="ECO:0000256" key="6">
    <source>
        <dbReference type="SAM" id="Phobius"/>
    </source>
</evidence>
<feature type="domain" description="C-JID" evidence="8">
    <location>
        <begin position="435"/>
        <end position="599"/>
    </location>
</feature>
<dbReference type="InterPro" id="IPR045344">
    <property type="entry name" value="C-JID"/>
</dbReference>
<feature type="transmembrane region" description="Helical" evidence="6">
    <location>
        <begin position="741"/>
        <end position="769"/>
    </location>
</feature>
<feature type="transmembrane region" description="Helical" evidence="6">
    <location>
        <begin position="776"/>
        <end position="793"/>
    </location>
</feature>
<dbReference type="EMBL" id="VAHF01000006">
    <property type="protein sequence ID" value="TXG60287.1"/>
    <property type="molecule type" value="Genomic_DNA"/>
</dbReference>
<keyword evidence="6" id="KW-0812">Transmembrane</keyword>
<keyword evidence="11" id="KW-1185">Reference proteome</keyword>
<dbReference type="Pfam" id="PF20160">
    <property type="entry name" value="C-JID"/>
    <property type="match status" value="1"/>
</dbReference>
<dbReference type="InterPro" id="IPR055414">
    <property type="entry name" value="LRR_R13L4/SHOC2-like"/>
</dbReference>
<organism evidence="10 11">
    <name type="scientific">Acer yangbiense</name>
    <dbReference type="NCBI Taxonomy" id="1000413"/>
    <lineage>
        <taxon>Eukaryota</taxon>
        <taxon>Viridiplantae</taxon>
        <taxon>Streptophyta</taxon>
        <taxon>Embryophyta</taxon>
        <taxon>Tracheophyta</taxon>
        <taxon>Spermatophyta</taxon>
        <taxon>Magnoliopsida</taxon>
        <taxon>eudicotyledons</taxon>
        <taxon>Gunneridae</taxon>
        <taxon>Pentapetalae</taxon>
        <taxon>rosids</taxon>
        <taxon>malvids</taxon>
        <taxon>Sapindales</taxon>
        <taxon>Sapindaceae</taxon>
        <taxon>Hippocastanoideae</taxon>
        <taxon>Acereae</taxon>
        <taxon>Acer</taxon>
    </lineage>
</organism>
<keyword evidence="2" id="KW-0433">Leucine-rich repeat</keyword>
<protein>
    <submittedName>
        <fullName evidence="10">Uncharacterized protein</fullName>
    </submittedName>
</protein>
<name>A0A5C7HT62_9ROSI</name>
<reference evidence="11" key="1">
    <citation type="journal article" date="2019" name="Gigascience">
        <title>De novo genome assembly of the endangered Acer yangbiense, a plant species with extremely small populations endemic to Yunnan Province, China.</title>
        <authorList>
            <person name="Yang J."/>
            <person name="Wariss H.M."/>
            <person name="Tao L."/>
            <person name="Zhang R."/>
            <person name="Yun Q."/>
            <person name="Hollingsworth P."/>
            <person name="Dao Z."/>
            <person name="Luo G."/>
            <person name="Guo H."/>
            <person name="Ma Y."/>
            <person name="Sun W."/>
        </authorList>
    </citation>
    <scope>NUCLEOTIDE SEQUENCE [LARGE SCALE GENOMIC DNA]</scope>
    <source>
        <strain evidence="11">cv. Malutang</strain>
    </source>
</reference>
<keyword evidence="6" id="KW-1133">Transmembrane helix</keyword>
<feature type="region of interest" description="Disordered" evidence="5">
    <location>
        <begin position="601"/>
        <end position="631"/>
    </location>
</feature>
<proteinExistence type="inferred from homology"/>
<evidence type="ECO:0000313" key="10">
    <source>
        <dbReference type="EMBL" id="TXG60287.1"/>
    </source>
</evidence>
<dbReference type="InterPro" id="IPR000322">
    <property type="entry name" value="Glyco_hydro_31_TIM"/>
</dbReference>
<dbReference type="Pfam" id="PF00560">
    <property type="entry name" value="LRR_1"/>
    <property type="match status" value="1"/>
</dbReference>
<dbReference type="PANTHER" id="PTHR48051">
    <property type="match status" value="1"/>
</dbReference>
<feature type="domain" description="Disease resistance R13L4/SHOC-2-like LRR" evidence="9">
    <location>
        <begin position="296"/>
        <end position="388"/>
    </location>
</feature>
<evidence type="ECO:0000256" key="4">
    <source>
        <dbReference type="RuleBase" id="RU361185"/>
    </source>
</evidence>
<dbReference type="SMART" id="SM00369">
    <property type="entry name" value="LRR_TYP"/>
    <property type="match status" value="2"/>
</dbReference>
<dbReference type="Pfam" id="PF23598">
    <property type="entry name" value="LRR_14"/>
    <property type="match status" value="1"/>
</dbReference>
<feature type="compositionally biased region" description="Acidic residues" evidence="5">
    <location>
        <begin position="603"/>
        <end position="624"/>
    </location>
</feature>
<evidence type="ECO:0000256" key="3">
    <source>
        <dbReference type="ARBA" id="ARBA00022737"/>
    </source>
</evidence>
<comment type="similarity">
    <text evidence="1 4">Belongs to the glycosyl hydrolase 31 family.</text>
</comment>
<keyword evidence="3" id="KW-0677">Repeat</keyword>
<evidence type="ECO:0000259" key="8">
    <source>
        <dbReference type="Pfam" id="PF20160"/>
    </source>
</evidence>
<dbReference type="InterPro" id="IPR032675">
    <property type="entry name" value="LRR_dom_sf"/>
</dbReference>
<dbReference type="Gene3D" id="3.20.20.80">
    <property type="entry name" value="Glycosidases"/>
    <property type="match status" value="1"/>
</dbReference>